<dbReference type="Gene3D" id="3.40.50.11260">
    <property type="match status" value="1"/>
</dbReference>
<dbReference type="GO" id="GO:0016887">
    <property type="term" value="F:ATP hydrolysis activity"/>
    <property type="evidence" value="ECO:0007669"/>
    <property type="project" value="InterPro"/>
</dbReference>
<gene>
    <name evidence="16" type="primary">HSP90B1</name>
    <name evidence="16" type="ORF">BLAG_LOCUS18996</name>
</gene>
<dbReference type="CDD" id="cd16927">
    <property type="entry name" value="HATPase_Hsp90-like"/>
    <property type="match status" value="1"/>
</dbReference>
<organism evidence="16 17">
    <name type="scientific">Branchiostoma lanceolatum</name>
    <name type="common">Common lancelet</name>
    <name type="synonym">Amphioxus lanceolatum</name>
    <dbReference type="NCBI Taxonomy" id="7740"/>
    <lineage>
        <taxon>Eukaryota</taxon>
        <taxon>Metazoa</taxon>
        <taxon>Chordata</taxon>
        <taxon>Cephalochordata</taxon>
        <taxon>Leptocardii</taxon>
        <taxon>Amphioxiformes</taxon>
        <taxon>Branchiostomatidae</taxon>
        <taxon>Branchiostoma</taxon>
    </lineage>
</organism>
<feature type="binding site" evidence="12">
    <location>
        <begin position="191"/>
        <end position="196"/>
    </location>
    <ligand>
        <name>ATP</name>
        <dbReference type="ChEBI" id="CHEBI:30616"/>
    </ligand>
</feature>
<feature type="binding site" evidence="12">
    <location>
        <position position="161"/>
    </location>
    <ligand>
        <name>ATP</name>
        <dbReference type="ChEBI" id="CHEBI:30616"/>
    </ligand>
</feature>
<dbReference type="InterPro" id="IPR037196">
    <property type="entry name" value="HSP90_C"/>
</dbReference>
<feature type="region of interest" description="Disordered" evidence="13">
    <location>
        <begin position="771"/>
        <end position="824"/>
    </location>
</feature>
<dbReference type="SMART" id="SM00387">
    <property type="entry name" value="HATPase_c"/>
    <property type="match status" value="1"/>
</dbReference>
<dbReference type="GO" id="GO:0033018">
    <property type="term" value="C:sarcoplasmic reticulum lumen"/>
    <property type="evidence" value="ECO:0007669"/>
    <property type="project" value="UniProtKB-SubCell"/>
</dbReference>
<feature type="compositionally biased region" description="Basic and acidic residues" evidence="13">
    <location>
        <begin position="334"/>
        <end position="343"/>
    </location>
</feature>
<dbReference type="EMBL" id="OV696690">
    <property type="protein sequence ID" value="CAH1264744.1"/>
    <property type="molecule type" value="Genomic_DNA"/>
</dbReference>
<evidence type="ECO:0000256" key="1">
    <source>
        <dbReference type="ARBA" id="ARBA00004319"/>
    </source>
</evidence>
<evidence type="ECO:0000313" key="17">
    <source>
        <dbReference type="Proteomes" id="UP000838412"/>
    </source>
</evidence>
<evidence type="ECO:0000256" key="8">
    <source>
        <dbReference type="ARBA" id="ARBA00023180"/>
    </source>
</evidence>
<feature type="region of interest" description="Disordered" evidence="13">
    <location>
        <begin position="285"/>
        <end position="343"/>
    </location>
</feature>
<dbReference type="NCBIfam" id="NF003555">
    <property type="entry name" value="PRK05218.1"/>
    <property type="match status" value="1"/>
</dbReference>
<protein>
    <recommendedName>
        <fullName evidence="10">Endoplasmin</fullName>
    </recommendedName>
    <alternativeName>
        <fullName evidence="11">Heat shock protein 90 kDa beta member 1</fullName>
    </alternativeName>
</protein>
<feature type="chain" id="PRO_5035460942" description="Endoplasmin" evidence="14">
    <location>
        <begin position="23"/>
        <end position="879"/>
    </location>
</feature>
<dbReference type="InterPro" id="IPR020575">
    <property type="entry name" value="Hsp90_N"/>
</dbReference>
<evidence type="ECO:0000313" key="16">
    <source>
        <dbReference type="EMBL" id="CAH1264744.1"/>
    </source>
</evidence>
<comment type="similarity">
    <text evidence="3">Belongs to the heat shock protein 90 family.</text>
</comment>
<accession>A0A8J9ZYT9</accession>
<dbReference type="Gene3D" id="3.30.565.10">
    <property type="entry name" value="Histidine kinase-like ATPase, C-terminal domain"/>
    <property type="match status" value="1"/>
</dbReference>
<evidence type="ECO:0000256" key="13">
    <source>
        <dbReference type="SAM" id="MobiDB-lite"/>
    </source>
</evidence>
<dbReference type="InterPro" id="IPR001404">
    <property type="entry name" value="Hsp90_fam"/>
</dbReference>
<dbReference type="Pfam" id="PF00183">
    <property type="entry name" value="HSP90"/>
    <property type="match status" value="1"/>
</dbReference>
<dbReference type="Pfam" id="PF13589">
    <property type="entry name" value="HATPase_c_3"/>
    <property type="match status" value="1"/>
</dbReference>
<dbReference type="Proteomes" id="UP000838412">
    <property type="component" value="Chromosome 5"/>
</dbReference>
<keyword evidence="7 12" id="KW-0067">ATP-binding</keyword>
<dbReference type="InterPro" id="IPR020568">
    <property type="entry name" value="Ribosomal_Su5_D2-typ_SF"/>
</dbReference>
<dbReference type="InterPro" id="IPR003594">
    <property type="entry name" value="HATPase_dom"/>
</dbReference>
<name>A0A8J9ZYT9_BRALA</name>
<dbReference type="InterPro" id="IPR036890">
    <property type="entry name" value="HATPase_C_sf"/>
</dbReference>
<keyword evidence="4 14" id="KW-0732">Signal</keyword>
<dbReference type="FunFam" id="3.40.50.11260:FF:000003">
    <property type="entry name" value="Heat shock protein 90"/>
    <property type="match status" value="1"/>
</dbReference>
<proteinExistence type="inferred from homology"/>
<dbReference type="SUPFAM" id="SSF55874">
    <property type="entry name" value="ATPase domain of HSP90 chaperone/DNA topoisomerase II/histidine kinase"/>
    <property type="match status" value="1"/>
</dbReference>
<dbReference type="AlphaFoldDB" id="A0A8J9ZYT9"/>
<keyword evidence="9" id="KW-0143">Chaperone</keyword>
<dbReference type="OrthoDB" id="5426351at2759"/>
<dbReference type="PROSITE" id="PS00298">
    <property type="entry name" value="HSP90"/>
    <property type="match status" value="1"/>
</dbReference>
<reference evidence="16" key="1">
    <citation type="submission" date="2022-01" db="EMBL/GenBank/DDBJ databases">
        <authorList>
            <person name="Braso-Vives M."/>
        </authorList>
    </citation>
    <scope>NUCLEOTIDE SEQUENCE</scope>
</reference>
<dbReference type="PANTHER" id="PTHR11528">
    <property type="entry name" value="HEAT SHOCK PROTEIN 90 FAMILY MEMBER"/>
    <property type="match status" value="1"/>
</dbReference>
<evidence type="ECO:0000256" key="2">
    <source>
        <dbReference type="ARBA" id="ARBA00004564"/>
    </source>
</evidence>
<evidence type="ECO:0000256" key="7">
    <source>
        <dbReference type="ARBA" id="ARBA00022840"/>
    </source>
</evidence>
<feature type="signal peptide" evidence="14">
    <location>
        <begin position="1"/>
        <end position="22"/>
    </location>
</feature>
<dbReference type="PRINTS" id="PR00775">
    <property type="entry name" value="HEATSHOCK90"/>
</dbReference>
<feature type="binding site" evidence="12">
    <location>
        <position position="148"/>
    </location>
    <ligand>
        <name>ATP</name>
        <dbReference type="ChEBI" id="CHEBI:30616"/>
    </ligand>
</feature>
<evidence type="ECO:0000256" key="3">
    <source>
        <dbReference type="ARBA" id="ARBA00008239"/>
    </source>
</evidence>
<dbReference type="SUPFAM" id="SSF110942">
    <property type="entry name" value="HSP90 C-terminal domain"/>
    <property type="match status" value="1"/>
</dbReference>
<comment type="subcellular location">
    <subcellularLocation>
        <location evidence="1">Endoplasmic reticulum lumen</location>
    </subcellularLocation>
    <subcellularLocation>
        <location evidence="2">Sarcoplasmic reticulum lumen</location>
    </subcellularLocation>
</comment>
<sequence length="879" mass="101219">MSGKYWLFGVLCLCLATATVYADDEADATVEEDIGDHAEGSRTDDEAVKREEEAIKLDGLNVAQIKEMRDRAEKHEFQAEVSRMMKLIINSLYKNKEIFLRELISNSSDALDKIRFLSLTDKDVLSANEELTIKIKADKENGVLHVTDTGIGMTKSELVNNLGTIARSGTSEFLNKLAEGTAEEQSALIGQFGVGFYSSFLVSDRVVVTSKNNDDKQHIWESDAGAFSVVEDPRGDTLGRGTTVSLHLKEEAQDFLEPHTIKELVRKYSQFINFPIYLWTSKTETVEEPIDDEEAEEEADEDKKEEEDEDAKDEDEIEEEEDDGKVEEEDEEEEKKPKTKSVEKTTWDWELMNEQKPLWTRTPKEVTDEEYEEFYKSFSKDTDAPLAHTHFVAEGEVTFRSILFVPKTGPRDMFQEYGKKVDYIKLFVRRVFITDDFQDMMPKYLSFVKGMVDSDDLPLNVSRETLQQHKLLKVIKKKLVRKTLDMIKKMDSEEYLEKFWKEYSTSIKLGVIEDHSNRTRLAKLLRFQSSNSDSDSEVTSLAEYVERMKEKQEAIFFMAGTSRKEAESSPFVERLLKKGYEVLYLTEPVDEYCIQSLPEFDGKKFQNVAKDGLKIDESEKVKEMREEKEKEYETLLTWLKDSALKDQIEKARLSERLTDSPCALVASSYGWSGNMERIMKAQAYARSKDGSQDFYASQKKTLELNPHHPLVQELKNRVDTDQEDQTTKELAQVLYDTAVLRSGFMLQDSADFANRIERMLRLSMNVDLNAKAEGWEEEDEEEEEEGDEEGEDVEAEEEEAEEGDAEEGDAEEATEEETGADEDVIEVRRGCYRTRKGRALIPLTPPARHHMYIFQQCKNSERNCYQTRLCIFVGHFMMD</sequence>
<feature type="compositionally biased region" description="Acidic residues" evidence="13">
    <location>
        <begin position="775"/>
        <end position="824"/>
    </location>
</feature>
<evidence type="ECO:0000259" key="15">
    <source>
        <dbReference type="SMART" id="SM00387"/>
    </source>
</evidence>
<dbReference type="FunFam" id="3.30.230.80:FF:000003">
    <property type="entry name" value="endoplasmin isoform X1"/>
    <property type="match status" value="1"/>
</dbReference>
<keyword evidence="6" id="KW-0256">Endoplasmic reticulum</keyword>
<evidence type="ECO:0000256" key="9">
    <source>
        <dbReference type="ARBA" id="ARBA00023186"/>
    </source>
</evidence>
<feature type="binding site" evidence="12">
    <location>
        <position position="106"/>
    </location>
    <ligand>
        <name>ATP</name>
        <dbReference type="ChEBI" id="CHEBI:30616"/>
    </ligand>
</feature>
<feature type="binding site" evidence="12">
    <location>
        <position position="463"/>
    </location>
    <ligand>
        <name>ATP</name>
        <dbReference type="ChEBI" id="CHEBI:30616"/>
    </ligand>
</feature>
<evidence type="ECO:0000256" key="6">
    <source>
        <dbReference type="ARBA" id="ARBA00022824"/>
    </source>
</evidence>
<dbReference type="FunFam" id="1.20.120.790:FF:000003">
    <property type="entry name" value="Heat shock protein 90"/>
    <property type="match status" value="1"/>
</dbReference>
<evidence type="ECO:0000256" key="14">
    <source>
        <dbReference type="SAM" id="SignalP"/>
    </source>
</evidence>
<dbReference type="HAMAP" id="MF_00505">
    <property type="entry name" value="HSP90"/>
    <property type="match status" value="1"/>
</dbReference>
<keyword evidence="17" id="KW-1185">Reference proteome</keyword>
<dbReference type="GO" id="GO:0005524">
    <property type="term" value="F:ATP binding"/>
    <property type="evidence" value="ECO:0007669"/>
    <property type="project" value="UniProtKB-KW"/>
</dbReference>
<dbReference type="Gene3D" id="1.20.120.790">
    <property type="entry name" value="Heat shock protein 90, C-terminal domain"/>
    <property type="match status" value="1"/>
</dbReference>
<evidence type="ECO:0000256" key="4">
    <source>
        <dbReference type="ARBA" id="ARBA00022729"/>
    </source>
</evidence>
<dbReference type="FunFam" id="3.30.565.10:FF:000005">
    <property type="entry name" value="Heat shock protein 90"/>
    <property type="match status" value="1"/>
</dbReference>
<dbReference type="Gene3D" id="3.30.230.80">
    <property type="match status" value="1"/>
</dbReference>
<dbReference type="SUPFAM" id="SSF54211">
    <property type="entry name" value="Ribosomal protein S5 domain 2-like"/>
    <property type="match status" value="1"/>
</dbReference>
<keyword evidence="8" id="KW-0325">Glycoprotein</keyword>
<dbReference type="GO" id="GO:0051082">
    <property type="term" value="F:unfolded protein binding"/>
    <property type="evidence" value="ECO:0007669"/>
    <property type="project" value="InterPro"/>
</dbReference>
<evidence type="ECO:0000256" key="11">
    <source>
        <dbReference type="ARBA" id="ARBA00042650"/>
    </source>
</evidence>
<dbReference type="InterPro" id="IPR019805">
    <property type="entry name" value="Heat_shock_protein_90_CS"/>
</dbReference>
<feature type="binding site" evidence="12">
    <location>
        <begin position="168"/>
        <end position="169"/>
    </location>
    <ligand>
        <name>ATP</name>
        <dbReference type="ChEBI" id="CHEBI:30616"/>
    </ligand>
</feature>
<evidence type="ECO:0000256" key="5">
    <source>
        <dbReference type="ARBA" id="ARBA00022741"/>
    </source>
</evidence>
<feature type="binding site" evidence="12">
    <location>
        <position position="102"/>
    </location>
    <ligand>
        <name>ATP</name>
        <dbReference type="ChEBI" id="CHEBI:30616"/>
    </ligand>
</feature>
<feature type="compositionally biased region" description="Acidic residues" evidence="13">
    <location>
        <begin position="286"/>
        <end position="333"/>
    </location>
</feature>
<feature type="domain" description="Histidine kinase/HSP90-like ATPase" evidence="15">
    <location>
        <begin position="95"/>
        <end position="252"/>
    </location>
</feature>
<evidence type="ECO:0000256" key="12">
    <source>
        <dbReference type="PIRSR" id="PIRSR002583-1"/>
    </source>
</evidence>
<dbReference type="PIRSF" id="PIRSF002583">
    <property type="entry name" value="Hsp90"/>
    <property type="match status" value="1"/>
</dbReference>
<feature type="binding site" evidence="12">
    <location>
        <position position="242"/>
    </location>
    <ligand>
        <name>ATP</name>
        <dbReference type="ChEBI" id="CHEBI:30616"/>
    </ligand>
</feature>
<keyword evidence="5 12" id="KW-0547">Nucleotide-binding</keyword>
<dbReference type="GO" id="GO:0140662">
    <property type="term" value="F:ATP-dependent protein folding chaperone"/>
    <property type="evidence" value="ECO:0007669"/>
    <property type="project" value="InterPro"/>
</dbReference>
<evidence type="ECO:0000256" key="10">
    <source>
        <dbReference type="ARBA" id="ARBA00039709"/>
    </source>
</evidence>
<feature type="binding site" evidence="12">
    <location>
        <position position="153"/>
    </location>
    <ligand>
        <name>ATP</name>
        <dbReference type="ChEBI" id="CHEBI:30616"/>
    </ligand>
</feature>